<evidence type="ECO:0000259" key="2">
    <source>
        <dbReference type="Pfam" id="PF02861"/>
    </source>
</evidence>
<reference evidence="3 4" key="1">
    <citation type="submission" date="2017-10" db="EMBL/GenBank/DDBJ databases">
        <title>Massilia psychrophilum sp. nov., a novel purple-pigmented bacterium isolated from Tianshan glacier, Xinjiang Municipality, China.</title>
        <authorList>
            <person name="Wang H."/>
        </authorList>
    </citation>
    <scope>NUCLEOTIDE SEQUENCE [LARGE SCALE GENOMIC DNA]</scope>
    <source>
        <strain evidence="3 4">JCM 30074</strain>
    </source>
</reference>
<sequence length="169" mass="18349">MQRFSDMRTIKAMCLGAERHANAEGQKEPGLEHFVLAALEMPDGTARKAFERIGADPDRFQQAIAQQYADALENIGVQSPSLDSMRLDAARIAPNDGPYKAKPAVQALMQQLASRHKAYPGEPLLGAHWLAVIATVRHGVAARAMKKLGVDLERLVTATRAEINAAPRG</sequence>
<comment type="caution">
    <text evidence="3">The sequence shown here is derived from an EMBL/GenBank/DDBJ whole genome shotgun (WGS) entry which is preliminary data.</text>
</comment>
<organism evidence="3 4">
    <name type="scientific">Massilia eurypsychrophila</name>
    <dbReference type="NCBI Taxonomy" id="1485217"/>
    <lineage>
        <taxon>Bacteria</taxon>
        <taxon>Pseudomonadati</taxon>
        <taxon>Pseudomonadota</taxon>
        <taxon>Betaproteobacteria</taxon>
        <taxon>Burkholderiales</taxon>
        <taxon>Oxalobacteraceae</taxon>
        <taxon>Telluria group</taxon>
        <taxon>Massilia</taxon>
    </lineage>
</organism>
<accession>A0A2G8THN9</accession>
<name>A0A2G8THN9_9BURK</name>
<dbReference type="SUPFAM" id="SSF81923">
    <property type="entry name" value="Double Clp-N motif"/>
    <property type="match status" value="1"/>
</dbReference>
<dbReference type="InterPro" id="IPR004176">
    <property type="entry name" value="Clp_R_N"/>
</dbReference>
<comment type="similarity">
    <text evidence="1">Belongs to the ClpA/ClpB family.</text>
</comment>
<gene>
    <name evidence="3" type="ORF">CR105_05585</name>
</gene>
<dbReference type="OrthoDB" id="7059167at2"/>
<proteinExistence type="inferred from homology"/>
<dbReference type="InterPro" id="IPR036628">
    <property type="entry name" value="Clp_N_dom_sf"/>
</dbReference>
<dbReference type="Pfam" id="PF02861">
    <property type="entry name" value="Clp_N"/>
    <property type="match status" value="1"/>
</dbReference>
<dbReference type="EMBL" id="PDOC01000003">
    <property type="protein sequence ID" value="PIL45562.1"/>
    <property type="molecule type" value="Genomic_DNA"/>
</dbReference>
<dbReference type="AlphaFoldDB" id="A0A2G8THN9"/>
<evidence type="ECO:0000313" key="3">
    <source>
        <dbReference type="EMBL" id="PIL45562.1"/>
    </source>
</evidence>
<keyword evidence="4" id="KW-1185">Reference proteome</keyword>
<dbReference type="Proteomes" id="UP000230390">
    <property type="component" value="Unassembled WGS sequence"/>
</dbReference>
<evidence type="ECO:0000256" key="1">
    <source>
        <dbReference type="ARBA" id="ARBA00008675"/>
    </source>
</evidence>
<evidence type="ECO:0000313" key="4">
    <source>
        <dbReference type="Proteomes" id="UP000230390"/>
    </source>
</evidence>
<protein>
    <submittedName>
        <fullName evidence="3">Peptidase</fullName>
    </submittedName>
</protein>
<dbReference type="Gene3D" id="1.10.1780.10">
    <property type="entry name" value="Clp, N-terminal domain"/>
    <property type="match status" value="1"/>
</dbReference>
<feature type="domain" description="Clp R" evidence="2">
    <location>
        <begin position="17"/>
        <end position="69"/>
    </location>
</feature>